<evidence type="ECO:0000313" key="5">
    <source>
        <dbReference type="Proteomes" id="UP000821866"/>
    </source>
</evidence>
<organism evidence="4 5">
    <name type="scientific">Rhipicephalus microplus</name>
    <name type="common">Cattle tick</name>
    <name type="synonym">Boophilus microplus</name>
    <dbReference type="NCBI Taxonomy" id="6941"/>
    <lineage>
        <taxon>Eukaryota</taxon>
        <taxon>Metazoa</taxon>
        <taxon>Ecdysozoa</taxon>
        <taxon>Arthropoda</taxon>
        <taxon>Chelicerata</taxon>
        <taxon>Arachnida</taxon>
        <taxon>Acari</taxon>
        <taxon>Parasitiformes</taxon>
        <taxon>Ixodida</taxon>
        <taxon>Ixodoidea</taxon>
        <taxon>Ixodidae</taxon>
        <taxon>Rhipicephalinae</taxon>
        <taxon>Rhipicephalus</taxon>
        <taxon>Boophilus</taxon>
    </lineage>
</organism>
<reference evidence="4" key="1">
    <citation type="journal article" date="2020" name="Cell">
        <title>Large-Scale Comparative Analyses of Tick Genomes Elucidate Their Genetic Diversity and Vector Capacities.</title>
        <authorList>
            <consortium name="Tick Genome and Microbiome Consortium (TIGMIC)"/>
            <person name="Jia N."/>
            <person name="Wang J."/>
            <person name="Shi W."/>
            <person name="Du L."/>
            <person name="Sun Y."/>
            <person name="Zhan W."/>
            <person name="Jiang J.F."/>
            <person name="Wang Q."/>
            <person name="Zhang B."/>
            <person name="Ji P."/>
            <person name="Bell-Sakyi L."/>
            <person name="Cui X.M."/>
            <person name="Yuan T.T."/>
            <person name="Jiang B.G."/>
            <person name="Yang W.F."/>
            <person name="Lam T.T."/>
            <person name="Chang Q.C."/>
            <person name="Ding S.J."/>
            <person name="Wang X.J."/>
            <person name="Zhu J.G."/>
            <person name="Ruan X.D."/>
            <person name="Zhao L."/>
            <person name="Wei J.T."/>
            <person name="Ye R.Z."/>
            <person name="Que T.C."/>
            <person name="Du C.H."/>
            <person name="Zhou Y.H."/>
            <person name="Cheng J.X."/>
            <person name="Dai P.F."/>
            <person name="Guo W.B."/>
            <person name="Han X.H."/>
            <person name="Huang E.J."/>
            <person name="Li L.F."/>
            <person name="Wei W."/>
            <person name="Gao Y.C."/>
            <person name="Liu J.Z."/>
            <person name="Shao H.Z."/>
            <person name="Wang X."/>
            <person name="Wang C.C."/>
            <person name="Yang T.C."/>
            <person name="Huo Q.B."/>
            <person name="Li W."/>
            <person name="Chen H.Y."/>
            <person name="Chen S.E."/>
            <person name="Zhou L.G."/>
            <person name="Ni X.B."/>
            <person name="Tian J.H."/>
            <person name="Sheng Y."/>
            <person name="Liu T."/>
            <person name="Pan Y.S."/>
            <person name="Xia L.Y."/>
            <person name="Li J."/>
            <person name="Zhao F."/>
            <person name="Cao W.C."/>
        </authorList>
    </citation>
    <scope>NUCLEOTIDE SEQUENCE</scope>
    <source>
        <strain evidence="4">Rmic-2018</strain>
    </source>
</reference>
<comment type="caution">
    <text evidence="4">The sequence shown here is derived from an EMBL/GenBank/DDBJ whole genome shotgun (WGS) entry which is preliminary data.</text>
</comment>
<dbReference type="GO" id="GO:0051879">
    <property type="term" value="F:Hsp90 protein binding"/>
    <property type="evidence" value="ECO:0007669"/>
    <property type="project" value="InterPro"/>
</dbReference>
<accession>A0A9J6F0Q0</accession>
<evidence type="ECO:0000313" key="4">
    <source>
        <dbReference type="EMBL" id="KAH8040203.1"/>
    </source>
</evidence>
<dbReference type="GO" id="GO:0005634">
    <property type="term" value="C:nucleus"/>
    <property type="evidence" value="ECO:0007669"/>
    <property type="project" value="TreeGrafter"/>
</dbReference>
<dbReference type="InterPro" id="IPR008978">
    <property type="entry name" value="HSP20-like_chaperone"/>
</dbReference>
<reference evidence="4" key="2">
    <citation type="submission" date="2021-09" db="EMBL/GenBank/DDBJ databases">
        <authorList>
            <person name="Jia N."/>
            <person name="Wang J."/>
            <person name="Shi W."/>
            <person name="Du L."/>
            <person name="Sun Y."/>
            <person name="Zhan W."/>
            <person name="Jiang J."/>
            <person name="Wang Q."/>
            <person name="Zhang B."/>
            <person name="Ji P."/>
            <person name="Sakyi L.B."/>
            <person name="Cui X."/>
            <person name="Yuan T."/>
            <person name="Jiang B."/>
            <person name="Yang W."/>
            <person name="Lam T.T.-Y."/>
            <person name="Chang Q."/>
            <person name="Ding S."/>
            <person name="Wang X."/>
            <person name="Zhu J."/>
            <person name="Ruan X."/>
            <person name="Zhao L."/>
            <person name="Wei J."/>
            <person name="Que T."/>
            <person name="Du C."/>
            <person name="Cheng J."/>
            <person name="Dai P."/>
            <person name="Han X."/>
            <person name="Huang E."/>
            <person name="Gao Y."/>
            <person name="Liu J."/>
            <person name="Shao H."/>
            <person name="Ye R."/>
            <person name="Li L."/>
            <person name="Wei W."/>
            <person name="Wang X."/>
            <person name="Wang C."/>
            <person name="Huo Q."/>
            <person name="Li W."/>
            <person name="Guo W."/>
            <person name="Chen H."/>
            <person name="Chen S."/>
            <person name="Zhou L."/>
            <person name="Zhou L."/>
            <person name="Ni X."/>
            <person name="Tian J."/>
            <person name="Zhou Y."/>
            <person name="Sheng Y."/>
            <person name="Liu T."/>
            <person name="Pan Y."/>
            <person name="Xia L."/>
            <person name="Li J."/>
            <person name="Zhao F."/>
            <person name="Cao W."/>
        </authorList>
    </citation>
    <scope>NUCLEOTIDE SEQUENCE</scope>
    <source>
        <strain evidence="4">Rmic-2018</strain>
        <tissue evidence="4">Larvae</tissue>
    </source>
</reference>
<dbReference type="SUPFAM" id="SSF49764">
    <property type="entry name" value="HSP20-like chaperones"/>
    <property type="match status" value="1"/>
</dbReference>
<sequence>MAEQEALAALRQQVQLLQELLQAQQQSRSVHIHQSSILASTITPTATAPCILIPPEFPKFWLGSPAIWLPQMEAAFSLCNIISQQESLPVPPVLWAQRKNVVYVKVALEDCKNPTINLTADSLHFKGMGGPDSKPHEVTLRFLHPIKPEESRYVVRPRGTEFVLAKAEEGPFWKRLLQDHVKHHWLKVDFNKWVDEDDSGDELGAGGGDFEEMMRSMGGLGDDDTPDMEQTGDSDDEEIPDLESSSNNKE</sequence>
<dbReference type="GO" id="GO:0051087">
    <property type="term" value="F:protein-folding chaperone binding"/>
    <property type="evidence" value="ECO:0007669"/>
    <property type="project" value="TreeGrafter"/>
</dbReference>
<keyword evidence="5" id="KW-1185">Reference proteome</keyword>
<dbReference type="InterPro" id="IPR007052">
    <property type="entry name" value="CS_dom"/>
</dbReference>
<feature type="domain" description="CS" evidence="3">
    <location>
        <begin position="88"/>
        <end position="177"/>
    </location>
</feature>
<comment type="similarity">
    <text evidence="1">Belongs to the p23/wos2 family.</text>
</comment>
<dbReference type="PANTHER" id="PTHR22932">
    <property type="entry name" value="TELOMERASE-BINDING PROTEIN P23 HSP90 CO-CHAPERONE"/>
    <property type="match status" value="1"/>
</dbReference>
<dbReference type="Gene3D" id="2.60.40.790">
    <property type="match status" value="1"/>
</dbReference>
<dbReference type="EMBL" id="JABSTU010000001">
    <property type="protein sequence ID" value="KAH8040203.1"/>
    <property type="molecule type" value="Genomic_DNA"/>
</dbReference>
<proteinExistence type="inferred from homology"/>
<dbReference type="PROSITE" id="PS51203">
    <property type="entry name" value="CS"/>
    <property type="match status" value="1"/>
</dbReference>
<evidence type="ECO:0000256" key="1">
    <source>
        <dbReference type="ARBA" id="ARBA00025733"/>
    </source>
</evidence>
<dbReference type="Proteomes" id="UP000821866">
    <property type="component" value="Chromosome 1"/>
</dbReference>
<dbReference type="PANTHER" id="PTHR22932:SF1">
    <property type="entry name" value="CO-CHAPERONE PROTEIN DAF-41"/>
    <property type="match status" value="1"/>
</dbReference>
<dbReference type="CDD" id="cd06465">
    <property type="entry name" value="p23_hB-ind1_like"/>
    <property type="match status" value="1"/>
</dbReference>
<gene>
    <name evidence="4" type="ORF">HPB51_009751</name>
</gene>
<name>A0A9J6F0Q0_RHIMP</name>
<dbReference type="AlphaFoldDB" id="A0A9J6F0Q0"/>
<dbReference type="VEuPathDB" id="VectorBase:LOC119184969"/>
<dbReference type="InterPro" id="IPR045250">
    <property type="entry name" value="p23-like"/>
</dbReference>
<dbReference type="FunFam" id="2.60.40.790:FF:000013">
    <property type="entry name" value="Very-long-chain (3R)-3-hydroxyacyl-CoA dehydratase"/>
    <property type="match status" value="1"/>
</dbReference>
<dbReference type="Pfam" id="PF04969">
    <property type="entry name" value="CS"/>
    <property type="match status" value="1"/>
</dbReference>
<dbReference type="GO" id="GO:0051131">
    <property type="term" value="P:chaperone-mediated protein complex assembly"/>
    <property type="evidence" value="ECO:0007669"/>
    <property type="project" value="TreeGrafter"/>
</dbReference>
<feature type="region of interest" description="Disordered" evidence="2">
    <location>
        <begin position="197"/>
        <end position="250"/>
    </location>
</feature>
<feature type="compositionally biased region" description="Acidic residues" evidence="2">
    <location>
        <begin position="221"/>
        <end position="241"/>
    </location>
</feature>
<protein>
    <recommendedName>
        <fullName evidence="3">CS domain-containing protein</fullName>
    </recommendedName>
</protein>
<evidence type="ECO:0000256" key="2">
    <source>
        <dbReference type="SAM" id="MobiDB-lite"/>
    </source>
</evidence>
<dbReference type="GO" id="GO:0006457">
    <property type="term" value="P:protein folding"/>
    <property type="evidence" value="ECO:0007669"/>
    <property type="project" value="TreeGrafter"/>
</dbReference>
<dbReference type="GO" id="GO:0005829">
    <property type="term" value="C:cytosol"/>
    <property type="evidence" value="ECO:0007669"/>
    <property type="project" value="TreeGrafter"/>
</dbReference>
<evidence type="ECO:0000259" key="3">
    <source>
        <dbReference type="PROSITE" id="PS51203"/>
    </source>
</evidence>